<proteinExistence type="predicted"/>
<dbReference type="RefSeq" id="WP_067652362.1">
    <property type="nucleotide sequence ID" value="NZ_KQ961033.1"/>
</dbReference>
<evidence type="ECO:0000313" key="2">
    <source>
        <dbReference type="Proteomes" id="UP000070498"/>
    </source>
</evidence>
<dbReference type="OrthoDB" id="8098081at2"/>
<comment type="caution">
    <text evidence="1">The sequence shown here is derived from an EMBL/GenBank/DDBJ whole genome shotgun (WGS) entry which is preliminary data.</text>
</comment>
<dbReference type="STRING" id="2052828.ATO67_17725"/>
<protein>
    <recommendedName>
        <fullName evidence="3">Sarcosine oxidase subunit gamma</fullName>
    </recommendedName>
</protein>
<name>A0A135P8U8_9HYPH</name>
<accession>A0A135P8U8</accession>
<dbReference type="Pfam" id="PF04268">
    <property type="entry name" value="SoxG"/>
    <property type="match status" value="1"/>
</dbReference>
<dbReference type="InterPro" id="IPR007375">
    <property type="entry name" value="SoxG"/>
</dbReference>
<evidence type="ECO:0000313" key="1">
    <source>
        <dbReference type="EMBL" id="KXG87855.1"/>
    </source>
</evidence>
<dbReference type="AlphaFoldDB" id="A0A135P8U8"/>
<reference evidence="1 2" key="1">
    <citation type="submission" date="2015-11" db="EMBL/GenBank/DDBJ databases">
        <title>Draft genome sequence of Agrobacterium sp. R89-1.</title>
        <authorList>
            <person name="Zahradnik J."/>
            <person name="Kyslikova E."/>
            <person name="Palyzova A."/>
            <person name="Kyslik P."/>
        </authorList>
    </citation>
    <scope>NUCLEOTIDE SEQUENCE [LARGE SCALE GENOMIC DNA]</scope>
    <source>
        <strain evidence="1 2">R89-1</strain>
    </source>
</reference>
<evidence type="ECO:0008006" key="3">
    <source>
        <dbReference type="Google" id="ProtNLM"/>
    </source>
</evidence>
<gene>
    <name evidence="1" type="ORF">ATO67_17725</name>
</gene>
<dbReference type="EMBL" id="LNUW01000002">
    <property type="protein sequence ID" value="KXG87855.1"/>
    <property type="molecule type" value="Genomic_DNA"/>
</dbReference>
<sequence>MSDFRLVSKPALADRKPIVGERISMEVLPEGHVILVMGKPGTTNAETQLASLSERQPNAVRAAGPGQWFIVGDHPKTQREIEALFTGLGADIYGVDQSAGRVRILVQGTMVERVLSKGTSVDLAPTSFPVGSATVTLMGHIATHMTRTSMFAFELMVLRGFAESLWDDLVAMCREFA</sequence>
<organism evidence="1 2">
    <name type="scientific">Agrobacterium bohemicum</name>
    <dbReference type="NCBI Taxonomy" id="2052828"/>
    <lineage>
        <taxon>Bacteria</taxon>
        <taxon>Pseudomonadati</taxon>
        <taxon>Pseudomonadota</taxon>
        <taxon>Alphaproteobacteria</taxon>
        <taxon>Hyphomicrobiales</taxon>
        <taxon>Rhizobiaceae</taxon>
        <taxon>Rhizobium/Agrobacterium group</taxon>
        <taxon>Agrobacterium</taxon>
    </lineage>
</organism>
<dbReference type="Proteomes" id="UP000070498">
    <property type="component" value="Unassembled WGS sequence"/>
</dbReference>
<dbReference type="Gene3D" id="3.30.1360.120">
    <property type="entry name" value="Probable tRNA modification gtpase trme, domain 1"/>
    <property type="match status" value="1"/>
</dbReference>
<dbReference type="SUPFAM" id="SSF103025">
    <property type="entry name" value="Folate-binding domain"/>
    <property type="match status" value="1"/>
</dbReference>
<dbReference type="InterPro" id="IPR027266">
    <property type="entry name" value="TrmE/GcvT-like"/>
</dbReference>
<keyword evidence="2" id="KW-1185">Reference proteome</keyword>